<dbReference type="InterPro" id="IPR036291">
    <property type="entry name" value="NAD(P)-bd_dom_sf"/>
</dbReference>
<evidence type="ECO:0000259" key="1">
    <source>
        <dbReference type="Pfam" id="PF13460"/>
    </source>
</evidence>
<comment type="caution">
    <text evidence="2">The sequence shown here is derived from an EMBL/GenBank/DDBJ whole genome shotgun (WGS) entry which is preliminary data.</text>
</comment>
<dbReference type="CDD" id="cd05262">
    <property type="entry name" value="SDR_a7"/>
    <property type="match status" value="1"/>
</dbReference>
<dbReference type="GO" id="GO:0005737">
    <property type="term" value="C:cytoplasm"/>
    <property type="evidence" value="ECO:0007669"/>
    <property type="project" value="TreeGrafter"/>
</dbReference>
<protein>
    <submittedName>
        <fullName evidence="2">NAD-dependent epimerase/dehydratase</fullName>
    </submittedName>
</protein>
<accession>A0A829R5J1</accession>
<dbReference type="RefSeq" id="WP_036107013.1">
    <property type="nucleotide sequence ID" value="NZ_AODG01000013.1"/>
</dbReference>
<dbReference type="PANTHER" id="PTHR48079:SF9">
    <property type="entry name" value="PUTATIVE-RELATED"/>
    <property type="match status" value="1"/>
</dbReference>
<dbReference type="Gene3D" id="3.40.50.720">
    <property type="entry name" value="NAD(P)-binding Rossmann-like Domain"/>
    <property type="match status" value="1"/>
</dbReference>
<sequence length="290" mass="31402">MKIFLTGASGFIGSAVLKELLEKEYEVVSLARSEAAKEKILAIGGEVVIGDLESTEIIAEAAKEADGVIHLGFIHDWANMENSSRIDREVIQTIGDALVGTEKAFIVTSAIGQFPAGELKKETDAIDKSSLRGPSETTALTYQDKGVRVMIVRPAPSVHEDGHSAFIDGLFDLAKQNGRSYYAEGAYHWSAVHLADIATLYRLAIEKGKKGAAYHGVAESDIPLKSIAEKIGESLGLPVEAIADEEAPGKFTWLAKFTLRNVWGDNELTKAALGWEPTHLGLLEDLEQRK</sequence>
<evidence type="ECO:0000313" key="2">
    <source>
        <dbReference type="EMBL" id="EUJ27064.1"/>
    </source>
</evidence>
<gene>
    <name evidence="2" type="ORF">LMUR_11217</name>
</gene>
<dbReference type="InterPro" id="IPR016040">
    <property type="entry name" value="NAD(P)-bd_dom"/>
</dbReference>
<organism evidence="2 3">
    <name type="scientific">Listeria grayi FSL F6-1183</name>
    <dbReference type="NCBI Taxonomy" id="1265827"/>
    <lineage>
        <taxon>Bacteria</taxon>
        <taxon>Bacillati</taxon>
        <taxon>Bacillota</taxon>
        <taxon>Bacilli</taxon>
        <taxon>Bacillales</taxon>
        <taxon>Listeriaceae</taxon>
        <taxon>Listeria</taxon>
    </lineage>
</organism>
<name>A0A829R5J1_LISGR</name>
<dbReference type="SUPFAM" id="SSF51735">
    <property type="entry name" value="NAD(P)-binding Rossmann-fold domains"/>
    <property type="match status" value="1"/>
</dbReference>
<feature type="domain" description="NAD(P)-binding" evidence="1">
    <location>
        <begin position="7"/>
        <end position="155"/>
    </location>
</feature>
<dbReference type="PANTHER" id="PTHR48079">
    <property type="entry name" value="PROTEIN YEEZ"/>
    <property type="match status" value="1"/>
</dbReference>
<dbReference type="Pfam" id="PF13460">
    <property type="entry name" value="NAD_binding_10"/>
    <property type="match status" value="1"/>
</dbReference>
<dbReference type="Proteomes" id="UP000019251">
    <property type="component" value="Unassembled WGS sequence"/>
</dbReference>
<proteinExistence type="predicted"/>
<evidence type="ECO:0000313" key="3">
    <source>
        <dbReference type="Proteomes" id="UP000019251"/>
    </source>
</evidence>
<dbReference type="GO" id="GO:0004029">
    <property type="term" value="F:aldehyde dehydrogenase (NAD+) activity"/>
    <property type="evidence" value="ECO:0007669"/>
    <property type="project" value="TreeGrafter"/>
</dbReference>
<reference evidence="2 3" key="1">
    <citation type="submission" date="2012-12" db="EMBL/GenBank/DDBJ databases">
        <title>Novel taxa of Listeriaceae from agricultural environments in the United States.</title>
        <authorList>
            <person name="den Bakker H.C."/>
            <person name="Allred A."/>
            <person name="Warchocki S."/>
            <person name="Wright E.M."/>
            <person name="Burrell A."/>
            <person name="Nightingale K.K."/>
            <person name="Kephart D."/>
            <person name="Wiedmann M."/>
        </authorList>
    </citation>
    <scope>NUCLEOTIDE SEQUENCE [LARGE SCALE GENOMIC DNA]</scope>
    <source>
        <strain evidence="2 3">FSL F6-1183</strain>
    </source>
</reference>
<dbReference type="AlphaFoldDB" id="A0A829R5J1"/>
<dbReference type="EMBL" id="AODG01000013">
    <property type="protein sequence ID" value="EUJ27064.1"/>
    <property type="molecule type" value="Genomic_DNA"/>
</dbReference>
<dbReference type="InterPro" id="IPR051783">
    <property type="entry name" value="NAD(P)-dependent_oxidoreduct"/>
</dbReference>